<dbReference type="InterPro" id="IPR023780">
    <property type="entry name" value="Chromo_domain"/>
</dbReference>
<evidence type="ECO:0000313" key="8">
    <source>
        <dbReference type="EMBL" id="CAK9193458.1"/>
    </source>
</evidence>
<feature type="compositionally biased region" description="Polar residues" evidence="6">
    <location>
        <begin position="203"/>
        <end position="212"/>
    </location>
</feature>
<evidence type="ECO:0000313" key="9">
    <source>
        <dbReference type="Proteomes" id="UP001497512"/>
    </source>
</evidence>
<dbReference type="PROSITE" id="PS50013">
    <property type="entry name" value="CHROMO_2"/>
    <property type="match status" value="2"/>
</dbReference>
<dbReference type="EMBL" id="OZ019902">
    <property type="protein sequence ID" value="CAK9193458.1"/>
    <property type="molecule type" value="Genomic_DNA"/>
</dbReference>
<dbReference type="PANTHER" id="PTHR45623:SF13">
    <property type="entry name" value="HELICASE PROTEIN MOM1"/>
    <property type="match status" value="1"/>
</dbReference>
<feature type="compositionally biased region" description="Polar residues" evidence="6">
    <location>
        <begin position="2321"/>
        <end position="2339"/>
    </location>
</feature>
<keyword evidence="9" id="KW-1185">Reference proteome</keyword>
<dbReference type="Gene3D" id="3.40.50.10810">
    <property type="entry name" value="Tandem AAA-ATPase domain"/>
    <property type="match status" value="1"/>
</dbReference>
<evidence type="ECO:0000256" key="2">
    <source>
        <dbReference type="ARBA" id="ARBA00022741"/>
    </source>
</evidence>
<feature type="region of interest" description="Disordered" evidence="6">
    <location>
        <begin position="1345"/>
        <end position="1416"/>
    </location>
</feature>
<evidence type="ECO:0000256" key="5">
    <source>
        <dbReference type="SAM" id="Coils"/>
    </source>
</evidence>
<feature type="compositionally biased region" description="Polar residues" evidence="6">
    <location>
        <begin position="1389"/>
        <end position="1405"/>
    </location>
</feature>
<dbReference type="SUPFAM" id="SSF52540">
    <property type="entry name" value="P-loop containing nucleoside triphosphate hydrolases"/>
    <property type="match status" value="1"/>
</dbReference>
<evidence type="ECO:0000256" key="3">
    <source>
        <dbReference type="ARBA" id="ARBA00022840"/>
    </source>
</evidence>
<dbReference type="InterPro" id="IPR027417">
    <property type="entry name" value="P-loop_NTPase"/>
</dbReference>
<dbReference type="CDD" id="cd05162">
    <property type="entry name" value="PWWP"/>
    <property type="match status" value="1"/>
</dbReference>
<proteinExistence type="predicted"/>
<dbReference type="InterPro" id="IPR056882">
    <property type="entry name" value="MOM1_dom"/>
</dbReference>
<feature type="compositionally biased region" description="Basic and acidic residues" evidence="6">
    <location>
        <begin position="124"/>
        <end position="140"/>
    </location>
</feature>
<dbReference type="PANTHER" id="PTHR45623">
    <property type="entry name" value="CHROMODOMAIN-HELICASE-DNA-BINDING PROTEIN 3-RELATED-RELATED"/>
    <property type="match status" value="1"/>
</dbReference>
<dbReference type="InterPro" id="IPR000330">
    <property type="entry name" value="SNF2_N"/>
</dbReference>
<protein>
    <recommendedName>
        <fullName evidence="7">Chromo domain-containing protein</fullName>
    </recommendedName>
</protein>
<evidence type="ECO:0000256" key="1">
    <source>
        <dbReference type="ARBA" id="ARBA00004123"/>
    </source>
</evidence>
<dbReference type="InterPro" id="IPR000953">
    <property type="entry name" value="Chromo/chromo_shadow_dom"/>
</dbReference>
<evidence type="ECO:0000256" key="4">
    <source>
        <dbReference type="ARBA" id="ARBA00023242"/>
    </source>
</evidence>
<feature type="compositionally biased region" description="Polar residues" evidence="6">
    <location>
        <begin position="2235"/>
        <end position="2246"/>
    </location>
</feature>
<feature type="region of interest" description="Disordered" evidence="6">
    <location>
        <begin position="119"/>
        <end position="221"/>
    </location>
</feature>
<dbReference type="Gene3D" id="6.10.250.1310">
    <property type="match status" value="1"/>
</dbReference>
<feature type="compositionally biased region" description="Basic and acidic residues" evidence="6">
    <location>
        <begin position="175"/>
        <end position="191"/>
    </location>
</feature>
<dbReference type="Pfam" id="PF00385">
    <property type="entry name" value="Chromo"/>
    <property type="match status" value="2"/>
</dbReference>
<dbReference type="SMART" id="SM00298">
    <property type="entry name" value="CHROMO"/>
    <property type="match status" value="2"/>
</dbReference>
<feature type="domain" description="Chromo" evidence="7">
    <location>
        <begin position="1036"/>
        <end position="1099"/>
    </location>
</feature>
<gene>
    <name evidence="8" type="ORF">CSSPTR1EN2_LOCUS1999</name>
</gene>
<dbReference type="Pfam" id="PF25029">
    <property type="entry name" value="MOM1"/>
    <property type="match status" value="1"/>
</dbReference>
<feature type="coiled-coil region" evidence="5">
    <location>
        <begin position="2131"/>
        <end position="2158"/>
    </location>
</feature>
<name>A0ABP0TD19_9BRYO</name>
<dbReference type="Gene3D" id="2.40.50.40">
    <property type="match status" value="2"/>
</dbReference>
<evidence type="ECO:0000259" key="7">
    <source>
        <dbReference type="PROSITE" id="PS50013"/>
    </source>
</evidence>
<feature type="region of interest" description="Disordered" evidence="6">
    <location>
        <begin position="2226"/>
        <end position="2246"/>
    </location>
</feature>
<feature type="region of interest" description="Disordered" evidence="6">
    <location>
        <begin position="773"/>
        <end position="798"/>
    </location>
</feature>
<keyword evidence="2" id="KW-0547">Nucleotide-binding</keyword>
<keyword evidence="5" id="KW-0175">Coiled coil</keyword>
<feature type="domain" description="Chromo" evidence="7">
    <location>
        <begin position="934"/>
        <end position="1003"/>
    </location>
</feature>
<feature type="region of interest" description="Disordered" evidence="6">
    <location>
        <begin position="74"/>
        <end position="94"/>
    </location>
</feature>
<feature type="region of interest" description="Disordered" evidence="6">
    <location>
        <begin position="46"/>
        <end position="65"/>
    </location>
</feature>
<accession>A0ABP0TD19</accession>
<feature type="compositionally biased region" description="Basic and acidic residues" evidence="6">
    <location>
        <begin position="1345"/>
        <end position="1365"/>
    </location>
</feature>
<organism evidence="8 9">
    <name type="scientific">Sphagnum troendelagicum</name>
    <dbReference type="NCBI Taxonomy" id="128251"/>
    <lineage>
        <taxon>Eukaryota</taxon>
        <taxon>Viridiplantae</taxon>
        <taxon>Streptophyta</taxon>
        <taxon>Embryophyta</taxon>
        <taxon>Bryophyta</taxon>
        <taxon>Sphagnophytina</taxon>
        <taxon>Sphagnopsida</taxon>
        <taxon>Sphagnales</taxon>
        <taxon>Sphagnaceae</taxon>
        <taxon>Sphagnum</taxon>
    </lineage>
</organism>
<dbReference type="Pfam" id="PF00176">
    <property type="entry name" value="SNF2-rel_dom"/>
    <property type="match status" value="1"/>
</dbReference>
<dbReference type="InterPro" id="IPR038718">
    <property type="entry name" value="SNF2-like_sf"/>
</dbReference>
<sequence length="2385" mass="265846">MVCSPLQLWMDRGNALEGTRQTQSSSYVIGEVIQGWKGEEDEYVDIDSSDDDNKKGTTNQSSRDLIGEELHQDDGVAESQASIGPSHWPSKHGRLFQGPISVMHVNEQVIPCESHKCVGLSHDGSSKLESGDKRESKAERNLQISMKRKMPDSDHPSTSNVVKHLRTGTSGIRGANDRARSQNCDQMEREASMVLGKRKLPSGSFSSEQGSPPTRKLPGGNKLKGFAVGEKEQKAMNHKYQVEVSPPLKTTMTESSNIRSRLVWVKCAVNGELWWPAMRITEKEVPSEIFNQLSPVEGKIVSLFCVSKDLQFQVIAKRRCIRPFGHFYNTWKSQTTSLRFVAAVNEAHRLFSSSSDHCLSGSANEIADGGDNMLGEQMPEMISGRSEDISDQGREKQEVVKYCLVNGEDMSLGNADVHIENEDDCSSGQNSLPLPQELSVAANKAQVGEREEGEMCSGEQMPEMISGRSKDISDQEREKQAVEKYCLAYEEDRSCGNANGHIEDEEECTSRQNALPLPQEISVAANKAQVGEREEGEVGSQDMDEVESAKASGERDVQVKTNGCTQTRRFAVANRNIMTGDEIEYTRNLDGHIESLDNYSGVQNPSSLPREISVAVNGGQLKEKAEEVKGSQDMDEVGIACALGGRDVENKSNVDTQDTEFADANTRIDNEIEHALKLNRMKANLSNGILGIASEQTMRRSEDSLNNKNDIGCPPVGVLPQIVQHMNPTHLVGSSEPNVAIFPLAPDLGSEGSKDPDVELEEGELVPQWQDSFLDDQSTGSEPKHPIEKPSPGASQLEPLVSADFPVCKQLQNRKHQGQSVVSWTDGCRSYEVAKTRAEMRTCDSDSGGVQRKGNIVEKIWAVREVVAGASSNRLAYCSRIGEPLGEKSGLLSIDKDRTKGDSNVTKPVEAVTTCTQLQRVTPLHVMNGPKAGTRLEQLREPNSRPQQIVQGYLDSHCEALSGGRAKEYFVKWNSLSHAHNTWVSEAELTRFSPKELSHFQNQLAQEEVINWNPEWARPECVLLKRKCWSLEHNHGGAESTCRDKERKDTFEWYVKWVGLGYEDCTWECEDSGVLAAPGASKLFSAYEKRTEAARQRTTRERVQEAEKLRKRPLVNIKSQPDWIPGRLWHRNHLRALNQLREWWHGHKNAIMIDQSNQENIVATILFLVSLQEEFQVVLPNLIVVDAGLIASWESELKLWTTQVDFINYTSESTDAREFIQQAEFNFPNGPIKPQMILTTFEVLNSDMEILKMLHWEVLVVSELKSYYQPFSQIKAEFRLLLLSEPLKTNGEELSQYVSFLEPWKSLVMHGQDEGTQVAELQRRLSGRVGMRGTGLPESKKVADAELHKTPLVSDKQRNEGKETGAPEVNGAGESHQGMDSKTLDYMPMTTTPADPGVSDNTGSTEAEAGGQEMKKMTEKRERAVNDRTESFHETSPCISFPPDALKVTTKEPEKTPNISNGLSMQMAINHTQKRKEVIGREGQSNYMLEMKNLLTRLCNILQLPENITKWAHKLLVHISQSSRLLKKEKSLYEIVALHLCLCWVAANDLHYPLDISGTIASAEAEWKFVYSNVQLQQLIFQKVKKLCATYRRPLPSELVLLVPNNQFEIRKLVSQASLYSCFVQFPEAITSENQRLEEAQVITAAAQEDDAQLVQSAADETEKLNSQPSVQLPQARSETQHLEVEGLTGAAQQEDAQLMCSITYESEELNPQPLLPSSFTQLPQTAPSETQQLEVDSLMGAAQEENSQVICPIVTGTAKLDSQPLFPSSFIQLPWATTSETQQLELEDLTATAQEEDAQIMCHRVCETETLDSQPTTQLLATMSGKVDFSKELDVQITRISKEGIPSANDTVTHADALQSRPPLVSTQPSHEFIRILGKQLRDDRRLILKGQEKEGEMVSRWLDHEMALLQRVFDRACLDIRAMYSTPGPLIEAQHKQFEGQMSALQLQGANDRKTMEDRHSSDLQKLLKLYKAQARHVREVRDPNNFPGSSDGLVEKVNTLRDYYIRILASGQKGDESTNHLAAWSTLLCDRQPATSVLRATEFQPPLCVPPSTGISPNAPPPSLQHLAQYPRTHQAQVSPWVHNNQNAQPFTNMGLSGSFLPVARPTSSPSLGFPSPLVYARPSHILIDSLLRAREKLCKELEQLKSLYDEQSQRIKGEYDREADLLHKKYEALLTEEHRTFSLKQQVIQQNIAKVERNCQLAEALKLRELLVQPDLEGTPTWPVSPMYRPTTGSQVSPTTAPVQQLPRQQLSSASIRQGLVAPMPTLRGMHRKQASRTISTGSDQPRRPEDSAVMTAGAVVLSASPRGPTEQPRVMSMQTETNPESVQPANTQRPAQRPAAVMELPDLDRRNSSNTAAQRATGPSFWSDAVLIELSDSGEE</sequence>
<keyword evidence="3" id="KW-0067">ATP-binding</keyword>
<dbReference type="Proteomes" id="UP001497512">
    <property type="component" value="Chromosome 10"/>
</dbReference>
<keyword evidence="4" id="KW-0539">Nucleus</keyword>
<dbReference type="InterPro" id="IPR016197">
    <property type="entry name" value="Chromo-like_dom_sf"/>
</dbReference>
<reference evidence="8" key="1">
    <citation type="submission" date="2024-02" db="EMBL/GenBank/DDBJ databases">
        <authorList>
            <consortium name="ELIXIR-Norway"/>
            <consortium name="Elixir Norway"/>
        </authorList>
    </citation>
    <scope>NUCLEOTIDE SEQUENCE</scope>
</reference>
<dbReference type="SUPFAM" id="SSF54160">
    <property type="entry name" value="Chromo domain-like"/>
    <property type="match status" value="2"/>
</dbReference>
<feature type="region of interest" description="Disordered" evidence="6">
    <location>
        <begin position="2272"/>
        <end position="2373"/>
    </location>
</feature>
<comment type="subcellular location">
    <subcellularLocation>
        <location evidence="1">Nucleus</location>
    </subcellularLocation>
</comment>
<evidence type="ECO:0000256" key="6">
    <source>
        <dbReference type="SAM" id="MobiDB-lite"/>
    </source>
</evidence>